<organism evidence="1 2">
    <name type="scientific">Candidatus Accumulibacter adjunctus</name>
    <dbReference type="NCBI Taxonomy" id="1454001"/>
    <lineage>
        <taxon>Bacteria</taxon>
        <taxon>Pseudomonadati</taxon>
        <taxon>Pseudomonadota</taxon>
        <taxon>Betaproteobacteria</taxon>
        <taxon>Candidatus Accumulibacter</taxon>
    </lineage>
</organism>
<proteinExistence type="predicted"/>
<evidence type="ECO:0000313" key="2">
    <source>
        <dbReference type="Proteomes" id="UP000020218"/>
    </source>
</evidence>
<keyword evidence="2" id="KW-1185">Reference proteome</keyword>
<reference evidence="1" key="1">
    <citation type="submission" date="2014-02" db="EMBL/GenBank/DDBJ databases">
        <title>Expanding our view of genomic diversity in Candidatus Accumulibacter clades.</title>
        <authorList>
            <person name="Skennerton C.T."/>
            <person name="Barr J.J."/>
            <person name="Slater F.R."/>
            <person name="Bond P.L."/>
            <person name="Tyson G.W."/>
        </authorList>
    </citation>
    <scope>NUCLEOTIDE SEQUENCE [LARGE SCALE GENOMIC DNA]</scope>
</reference>
<comment type="caution">
    <text evidence="1">The sequence shown here is derived from an EMBL/GenBank/DDBJ whole genome shotgun (WGS) entry which is preliminary data.</text>
</comment>
<name>A0A011PNN2_9PROT</name>
<dbReference type="STRING" id="1454001.AW08_01518"/>
<dbReference type="Pfam" id="PF05954">
    <property type="entry name" value="Phage_GPD"/>
    <property type="match status" value="1"/>
</dbReference>
<dbReference type="SUPFAM" id="SSF69279">
    <property type="entry name" value="Phage tail proteins"/>
    <property type="match status" value="1"/>
</dbReference>
<sequence>MSARDSSELVARPTLVVDERDQLGLDLLELAIRESAEGLYRCEALLNNWDNTGNGAGFLHFDRRTLEFGKRFEVRLGNDTLFDGRIMALQADFPEAGRVPRLRVLADDRLQDLRMTRRSRTLADVSDSDAIGRIARDHGLTAQVDLSGPKHKILAQVNQSDLAFVRERARTAGAEVWMAGSTLHVAPRNQRQGGCLTLAHGGLLREFSVIADLAGQHSKVTLGGWDVASKSAIKGEAEAAALGGELGDDESGAAILKSALGERRQSVAHTVPLAADEARTHAEARFRAAARRFVVGRGVAETDPAIRVGATVDLQGLGPLFSGKYYVCETQVRFDGEGLRTEFTGERPGLGRP</sequence>
<gene>
    <name evidence="1" type="ORF">AW08_01518</name>
</gene>
<protein>
    <submittedName>
        <fullName evidence="1">Phage protein D</fullName>
    </submittedName>
</protein>
<dbReference type="Proteomes" id="UP000020218">
    <property type="component" value="Unassembled WGS sequence"/>
</dbReference>
<dbReference type="EMBL" id="JFAX01000007">
    <property type="protein sequence ID" value="EXI67914.1"/>
    <property type="molecule type" value="Genomic_DNA"/>
</dbReference>
<dbReference type="AlphaFoldDB" id="A0A011PNN2"/>
<evidence type="ECO:0000313" key="1">
    <source>
        <dbReference type="EMBL" id="EXI67914.1"/>
    </source>
</evidence>
<accession>A0A011PNN2</accession>
<dbReference type="PATRIC" id="fig|1454001.3.peg.1595"/>